<reference evidence="2" key="1">
    <citation type="journal article" date="2019" name="Int. J. Syst. Evol. Microbiol.">
        <title>The Global Catalogue of Microorganisms (GCM) 10K type strain sequencing project: providing services to taxonomists for standard genome sequencing and annotation.</title>
        <authorList>
            <consortium name="The Broad Institute Genomics Platform"/>
            <consortium name="The Broad Institute Genome Sequencing Center for Infectious Disease"/>
            <person name="Wu L."/>
            <person name="Ma J."/>
        </authorList>
    </citation>
    <scope>NUCLEOTIDE SEQUENCE [LARGE SCALE GENOMIC DNA]</scope>
    <source>
        <strain evidence="2">CCUG 54522</strain>
    </source>
</reference>
<evidence type="ECO:0000313" key="2">
    <source>
        <dbReference type="Proteomes" id="UP001596135"/>
    </source>
</evidence>
<evidence type="ECO:0000313" key="1">
    <source>
        <dbReference type="EMBL" id="MFC6044336.1"/>
    </source>
</evidence>
<name>A0ABW1LLI2_9ACTN</name>
<proteinExistence type="predicted"/>
<gene>
    <name evidence="1" type="ORF">ACFPYL_14700</name>
</gene>
<accession>A0ABW1LLI2</accession>
<dbReference type="RefSeq" id="WP_379155606.1">
    <property type="nucleotide sequence ID" value="NZ_JBHSRJ010000005.1"/>
</dbReference>
<comment type="caution">
    <text evidence="1">The sequence shown here is derived from an EMBL/GenBank/DDBJ whole genome shotgun (WGS) entry which is preliminary data.</text>
</comment>
<protein>
    <submittedName>
        <fullName evidence="1">Uncharacterized protein</fullName>
    </submittedName>
</protein>
<dbReference type="Proteomes" id="UP001596135">
    <property type="component" value="Unassembled WGS sequence"/>
</dbReference>
<dbReference type="EMBL" id="JBHSRJ010000005">
    <property type="protein sequence ID" value="MFC6044336.1"/>
    <property type="molecule type" value="Genomic_DNA"/>
</dbReference>
<keyword evidence="2" id="KW-1185">Reference proteome</keyword>
<organism evidence="1 2">
    <name type="scientific">Nocardioides hankookensis</name>
    <dbReference type="NCBI Taxonomy" id="443157"/>
    <lineage>
        <taxon>Bacteria</taxon>
        <taxon>Bacillati</taxon>
        <taxon>Actinomycetota</taxon>
        <taxon>Actinomycetes</taxon>
        <taxon>Propionibacteriales</taxon>
        <taxon>Nocardioidaceae</taxon>
        <taxon>Nocardioides</taxon>
    </lineage>
</organism>
<sequence>MSESTREADTCRRCGHTRRHVTGSVARVARRAVGRKPPRVECGEQTDLGWACPCRSRFHAS</sequence>